<dbReference type="InterPro" id="IPR035461">
    <property type="entry name" value="GmhA/DiaA"/>
</dbReference>
<dbReference type="InterPro" id="IPR050099">
    <property type="entry name" value="SIS_GmhA/DiaA_subfam"/>
</dbReference>
<dbReference type="EMBL" id="CAGS01000260">
    <property type="protein sequence ID" value="CCF84343.1"/>
    <property type="molecule type" value="Genomic_DNA"/>
</dbReference>
<keyword evidence="3" id="KW-1185">Reference proteome</keyword>
<dbReference type="AlphaFoldDB" id="I4EI31"/>
<name>I4EI31_9BACT</name>
<dbReference type="SUPFAM" id="SSF53697">
    <property type="entry name" value="SIS domain"/>
    <property type="match status" value="1"/>
</dbReference>
<protein>
    <submittedName>
        <fullName evidence="2">Phosphoheptose isomerase</fullName>
        <ecNumber evidence="2">5.3.1.-</ecNumber>
    </submittedName>
</protein>
<organism evidence="2 3">
    <name type="scientific">Nitrolancea hollandica Lb</name>
    <dbReference type="NCBI Taxonomy" id="1129897"/>
    <lineage>
        <taxon>Bacteria</taxon>
        <taxon>Pseudomonadati</taxon>
        <taxon>Thermomicrobiota</taxon>
        <taxon>Thermomicrobia</taxon>
        <taxon>Sphaerobacterales</taxon>
        <taxon>Sphaerobacterineae</taxon>
        <taxon>Sphaerobacteraceae</taxon>
        <taxon>Nitrolancea</taxon>
    </lineage>
</organism>
<dbReference type="OrthoDB" id="9781311at2"/>
<dbReference type="InterPro" id="IPR001347">
    <property type="entry name" value="SIS_dom"/>
</dbReference>
<dbReference type="EC" id="5.3.1.-" evidence="2"/>
<dbReference type="Pfam" id="PF13580">
    <property type="entry name" value="SIS_2"/>
    <property type="match status" value="1"/>
</dbReference>
<dbReference type="GO" id="GO:1901135">
    <property type="term" value="P:carbohydrate derivative metabolic process"/>
    <property type="evidence" value="ECO:0007669"/>
    <property type="project" value="InterPro"/>
</dbReference>
<sequence>MHEEQVALGSPGVIYFDAITAALASRQLVLDAALVQLKLGATTLAEVAARLVETLRSRHKVLIAGNGGSAAGAQHLAAELIGRFKREREAYAVLSLTTDTAILTAVANDYGYQDVFARQVSGLGQPGDLLIAFSTSGESENLARAATVARKQRMVTIAVTGDRPSRLERLADLTVRVPAVDTALVQELHLVVTHLLCDIVESELAAWKEAAGS</sequence>
<evidence type="ECO:0000313" key="2">
    <source>
        <dbReference type="EMBL" id="CCF84343.1"/>
    </source>
</evidence>
<feature type="domain" description="SIS" evidence="1">
    <location>
        <begin position="51"/>
        <end position="210"/>
    </location>
</feature>
<dbReference type="PANTHER" id="PTHR30390">
    <property type="entry name" value="SEDOHEPTULOSE 7-PHOSPHATE ISOMERASE / DNAA INITIATOR-ASSOCIATING FACTOR FOR REPLICATION INITIATION"/>
    <property type="match status" value="1"/>
</dbReference>
<accession>I4EI31</accession>
<dbReference type="PANTHER" id="PTHR30390:SF6">
    <property type="entry name" value="DNAA INITIATOR-ASSOCIATING PROTEIN DIAA"/>
    <property type="match status" value="1"/>
</dbReference>
<reference evidence="2 3" key="1">
    <citation type="journal article" date="2012" name="ISME J.">
        <title>Nitrification expanded: discovery, physiology and genomics of a nitrite-oxidizing bacterium from the phylum Chloroflexi.</title>
        <authorList>
            <person name="Sorokin D.Y."/>
            <person name="Lucker S."/>
            <person name="Vejmelkova D."/>
            <person name="Kostrikina N.A."/>
            <person name="Kleerebezem R."/>
            <person name="Rijpstra W.I."/>
            <person name="Damste J.S."/>
            <person name="Le Paslier D."/>
            <person name="Muyzer G."/>
            <person name="Wagner M."/>
            <person name="van Loosdrecht M.C."/>
            <person name="Daims H."/>
        </authorList>
    </citation>
    <scope>NUCLEOTIDE SEQUENCE [LARGE SCALE GENOMIC DNA]</scope>
    <source>
        <strain evidence="3">none</strain>
    </source>
</reference>
<gene>
    <name evidence="2" type="primary">gmhA</name>
    <name evidence="2" type="ORF">NITHO_3320011</name>
</gene>
<comment type="caution">
    <text evidence="2">The sequence shown here is derived from an EMBL/GenBank/DDBJ whole genome shotgun (WGS) entry which is preliminary data.</text>
</comment>
<dbReference type="GO" id="GO:0016853">
    <property type="term" value="F:isomerase activity"/>
    <property type="evidence" value="ECO:0007669"/>
    <property type="project" value="UniProtKB-KW"/>
</dbReference>
<dbReference type="PROSITE" id="PS51464">
    <property type="entry name" value="SIS"/>
    <property type="match status" value="1"/>
</dbReference>
<dbReference type="CDD" id="cd05006">
    <property type="entry name" value="SIS_GmhA"/>
    <property type="match status" value="1"/>
</dbReference>
<dbReference type="RefSeq" id="WP_008478440.1">
    <property type="nucleotide sequence ID" value="NZ_CAGS01000260.1"/>
</dbReference>
<keyword evidence="2" id="KW-0413">Isomerase</keyword>
<dbReference type="GO" id="GO:0097367">
    <property type="term" value="F:carbohydrate derivative binding"/>
    <property type="evidence" value="ECO:0007669"/>
    <property type="project" value="InterPro"/>
</dbReference>
<dbReference type="InterPro" id="IPR046348">
    <property type="entry name" value="SIS_dom_sf"/>
</dbReference>
<evidence type="ECO:0000259" key="1">
    <source>
        <dbReference type="PROSITE" id="PS51464"/>
    </source>
</evidence>
<proteinExistence type="predicted"/>
<evidence type="ECO:0000313" key="3">
    <source>
        <dbReference type="Proteomes" id="UP000004221"/>
    </source>
</evidence>
<dbReference type="Proteomes" id="UP000004221">
    <property type="component" value="Unassembled WGS sequence"/>
</dbReference>
<dbReference type="Gene3D" id="3.40.50.10490">
    <property type="entry name" value="Glucose-6-phosphate isomerase like protein, domain 1"/>
    <property type="match status" value="1"/>
</dbReference>